<dbReference type="AlphaFoldDB" id="A0AAU7W8P4"/>
<feature type="region of interest" description="Disordered" evidence="1">
    <location>
        <begin position="1"/>
        <end position="62"/>
    </location>
</feature>
<gene>
    <name evidence="4" type="ORF">ABIQ69_14450</name>
</gene>
<organism evidence="4">
    <name type="scientific">Agromyces sp. G08B096</name>
    <dbReference type="NCBI Taxonomy" id="3156399"/>
    <lineage>
        <taxon>Bacteria</taxon>
        <taxon>Bacillati</taxon>
        <taxon>Actinomycetota</taxon>
        <taxon>Actinomycetes</taxon>
        <taxon>Micrococcales</taxon>
        <taxon>Microbacteriaceae</taxon>
        <taxon>Agromyces</taxon>
    </lineage>
</organism>
<dbReference type="RefSeq" id="WP_350347825.1">
    <property type="nucleotide sequence ID" value="NZ_CP158374.1"/>
</dbReference>
<dbReference type="PANTHER" id="PTHR34351">
    <property type="entry name" value="SLR1927 PROTEIN-RELATED"/>
    <property type="match status" value="1"/>
</dbReference>
<keyword evidence="2" id="KW-1133">Transmembrane helix</keyword>
<dbReference type="PANTHER" id="PTHR34351:SF1">
    <property type="entry name" value="SLR1927 PROTEIN"/>
    <property type="match status" value="1"/>
</dbReference>
<evidence type="ECO:0000256" key="1">
    <source>
        <dbReference type="SAM" id="MobiDB-lite"/>
    </source>
</evidence>
<evidence type="ECO:0000313" key="4">
    <source>
        <dbReference type="EMBL" id="XBX81802.1"/>
    </source>
</evidence>
<dbReference type="InterPro" id="IPR002881">
    <property type="entry name" value="DUF58"/>
</dbReference>
<name>A0AAU7W8P4_9MICO</name>
<evidence type="ECO:0000256" key="2">
    <source>
        <dbReference type="SAM" id="Phobius"/>
    </source>
</evidence>
<keyword evidence="2" id="KW-0472">Membrane</keyword>
<proteinExistence type="predicted"/>
<feature type="domain" description="DUF58" evidence="3">
    <location>
        <begin position="282"/>
        <end position="367"/>
    </location>
</feature>
<dbReference type="Pfam" id="PF01882">
    <property type="entry name" value="DUF58"/>
    <property type="match status" value="1"/>
</dbReference>
<keyword evidence="2" id="KW-0812">Transmembrane</keyword>
<feature type="compositionally biased region" description="Low complexity" evidence="1">
    <location>
        <begin position="32"/>
        <end position="62"/>
    </location>
</feature>
<sequence length="484" mass="50520">MTPPTQSRQGRSTGRTGTAGRSGGLPRSAGVTRTSGLGRTSTSTRTGTFTRTGTVTRRAGGPSGVAGAWLGARASARRAGRALRSGAARARETVSAAGAVLIAVAVVGSAAGLAFGWVEAWTAAAVAAVLLLLALPFLAGEHDYRLELNLDRDRVVAGSEVGGRLELVNAGRRTSLPGVVDLPVGAGLVEVHVPLLRPGAQHAEDLTIGAERRGVIDVGPMTVSRGDPLGILRREQAWPEVQRVYVHPVTVAIPSTSAGLIRDLEGTPTGTLVDADLSFHAIREYVHGDSQRHVHWKATAKTGTLMVRQYEESRHARFALLLDLAEEEYESEDEFEMAVSAAASVGLQAVREGRDVFAAVGGEVPEAAGAVQSIRTLPTTTPRVLLDGMSAIDAGERITRLEASAALAAQTFADLSIVFLVTGSRMPLQRIRQAAVALPGGIAVVAVRCEPAAEPTVRTTREATVITIGALGDLPRLLARGVIS</sequence>
<feature type="transmembrane region" description="Helical" evidence="2">
    <location>
        <begin position="94"/>
        <end position="115"/>
    </location>
</feature>
<evidence type="ECO:0000259" key="3">
    <source>
        <dbReference type="Pfam" id="PF01882"/>
    </source>
</evidence>
<feature type="compositionally biased region" description="Low complexity" evidence="1">
    <location>
        <begin position="1"/>
        <end position="19"/>
    </location>
</feature>
<accession>A0AAU7W8P4</accession>
<protein>
    <submittedName>
        <fullName evidence="4">DUF58 domain-containing protein</fullName>
    </submittedName>
</protein>
<dbReference type="EMBL" id="CP158374">
    <property type="protein sequence ID" value="XBX81802.1"/>
    <property type="molecule type" value="Genomic_DNA"/>
</dbReference>
<reference evidence="4" key="1">
    <citation type="submission" date="2024-05" db="EMBL/GenBank/DDBJ databases">
        <authorList>
            <person name="Yu L."/>
        </authorList>
    </citation>
    <scope>NUCLEOTIDE SEQUENCE</scope>
    <source>
        <strain evidence="4">G08B096</strain>
    </source>
</reference>
<feature type="transmembrane region" description="Helical" evidence="2">
    <location>
        <begin position="121"/>
        <end position="139"/>
    </location>
</feature>